<name>L0R823_HUMAN</name>
<evidence type="ECO:0000313" key="1">
    <source>
        <dbReference type="EMBL" id="CCO13686.1"/>
    </source>
</evidence>
<organism evidence="1">
    <name type="scientific">Homo sapiens</name>
    <name type="common">Human</name>
    <dbReference type="NCBI Taxonomy" id="9606"/>
    <lineage>
        <taxon>Eukaryota</taxon>
        <taxon>Metazoa</taxon>
        <taxon>Chordata</taxon>
        <taxon>Craniata</taxon>
        <taxon>Vertebrata</taxon>
        <taxon>Euteleostomi</taxon>
        <taxon>Mammalia</taxon>
        <taxon>Eutheria</taxon>
        <taxon>Euarchontoglires</taxon>
        <taxon>Primates</taxon>
        <taxon>Haplorrhini</taxon>
        <taxon>Catarrhini</taxon>
        <taxon>Hominidae</taxon>
        <taxon>Homo</taxon>
    </lineage>
</organism>
<dbReference type="EMBL" id="HF547975">
    <property type="protein sequence ID" value="CCO13686.1"/>
    <property type="molecule type" value="Genomic_DNA"/>
</dbReference>
<sequence>MSPNFRNWKSTRVFKLVSLMSQRRNKLISLPMKLRDLMFSLMLLVLSIMELSWIVRRKTGTSR</sequence>
<dbReference type="ChiTaRS" id="BDH2">
    <property type="organism name" value="human"/>
</dbReference>
<proteinExistence type="predicted"/>
<gene>
    <name evidence="1" type="primary">BDH2</name>
</gene>
<dbReference type="AlphaFoldDB" id="L0R823"/>
<accession>L0R823</accession>
<protein>
    <submittedName>
        <fullName evidence="1">Alternative protein BDH2</fullName>
    </submittedName>
</protein>
<reference evidence="1" key="1">
    <citation type="submission" date="2012-10" db="EMBL/GenBank/DDBJ databases">
        <title>Direct identification of alternative open reading frame translation products in human.</title>
        <authorList>
            <person name="Vanderperre B."/>
            <person name="Lucier J.-F."/>
            <person name="Motard J."/>
            <person name="Tremblay G."/>
            <person name="Vanderperre S."/>
            <person name="Wisztorski M."/>
            <person name="Salzet M."/>
            <person name="Boisvert F.-M."/>
            <person name="Roucou X."/>
        </authorList>
    </citation>
    <scope>NUCLEOTIDE SEQUENCE</scope>
</reference>
<dbReference type="OrthoDB" id="47007at2759"/>